<evidence type="ECO:0000313" key="1">
    <source>
        <dbReference type="EMBL" id="MCI38823.1"/>
    </source>
</evidence>
<protein>
    <submittedName>
        <fullName evidence="1">Uncharacterized protein</fullName>
    </submittedName>
</protein>
<organism evidence="1 2">
    <name type="scientific">Trifolium medium</name>
    <dbReference type="NCBI Taxonomy" id="97028"/>
    <lineage>
        <taxon>Eukaryota</taxon>
        <taxon>Viridiplantae</taxon>
        <taxon>Streptophyta</taxon>
        <taxon>Embryophyta</taxon>
        <taxon>Tracheophyta</taxon>
        <taxon>Spermatophyta</taxon>
        <taxon>Magnoliopsida</taxon>
        <taxon>eudicotyledons</taxon>
        <taxon>Gunneridae</taxon>
        <taxon>Pentapetalae</taxon>
        <taxon>rosids</taxon>
        <taxon>fabids</taxon>
        <taxon>Fabales</taxon>
        <taxon>Fabaceae</taxon>
        <taxon>Papilionoideae</taxon>
        <taxon>50 kb inversion clade</taxon>
        <taxon>NPAAA clade</taxon>
        <taxon>Hologalegina</taxon>
        <taxon>IRL clade</taxon>
        <taxon>Trifolieae</taxon>
        <taxon>Trifolium</taxon>
    </lineage>
</organism>
<keyword evidence="2" id="KW-1185">Reference proteome</keyword>
<sequence>MEAMKKKVLNSRNL</sequence>
<dbReference type="Proteomes" id="UP000265520">
    <property type="component" value="Unassembled WGS sequence"/>
</dbReference>
<reference evidence="1 2" key="1">
    <citation type="journal article" date="2018" name="Front. Plant Sci.">
        <title>Red Clover (Trifolium pratense) and Zigzag Clover (T. medium) - A Picture of Genomic Similarities and Differences.</title>
        <authorList>
            <person name="Dluhosova J."/>
            <person name="Istvanek J."/>
            <person name="Nedelnik J."/>
            <person name="Repkova J."/>
        </authorList>
    </citation>
    <scope>NUCLEOTIDE SEQUENCE [LARGE SCALE GENOMIC DNA]</scope>
    <source>
        <strain evidence="2">cv. 10/8</strain>
        <tissue evidence="1">Leaf</tissue>
    </source>
</reference>
<feature type="non-terminal residue" evidence="1">
    <location>
        <position position="14"/>
    </location>
</feature>
<evidence type="ECO:0000313" key="2">
    <source>
        <dbReference type="Proteomes" id="UP000265520"/>
    </source>
</evidence>
<accession>A0A392RQD2</accession>
<proteinExistence type="predicted"/>
<name>A0A392RQD2_9FABA</name>
<dbReference type="EMBL" id="LXQA010260299">
    <property type="protein sequence ID" value="MCI38823.1"/>
    <property type="molecule type" value="Genomic_DNA"/>
</dbReference>
<comment type="caution">
    <text evidence="1">The sequence shown here is derived from an EMBL/GenBank/DDBJ whole genome shotgun (WGS) entry which is preliminary data.</text>
</comment>